<evidence type="ECO:0000313" key="5">
    <source>
        <dbReference type="Proteomes" id="UP000002484"/>
    </source>
</evidence>
<dbReference type="InterPro" id="IPR028081">
    <property type="entry name" value="Leu-bd"/>
</dbReference>
<evidence type="ECO:0000256" key="2">
    <source>
        <dbReference type="ARBA" id="ARBA00022729"/>
    </source>
</evidence>
<comment type="similarity">
    <text evidence="1">Belongs to the leucine-binding protein family.</text>
</comment>
<dbReference type="KEGG" id="fri:FraEuI1c_2073"/>
<protein>
    <recommendedName>
        <fullName evidence="3">Leucine-binding protein domain-containing protein</fullName>
    </recommendedName>
</protein>
<dbReference type="Pfam" id="PF13458">
    <property type="entry name" value="Peripla_BP_6"/>
    <property type="match status" value="1"/>
</dbReference>
<dbReference type="CDD" id="cd06341">
    <property type="entry name" value="PBP1_ABC_ligand_binding-like"/>
    <property type="match status" value="1"/>
</dbReference>
<feature type="domain" description="Leucine-binding protein" evidence="3">
    <location>
        <begin position="35"/>
        <end position="379"/>
    </location>
</feature>
<dbReference type="InterPro" id="IPR028082">
    <property type="entry name" value="Peripla_BP_I"/>
</dbReference>
<dbReference type="HOGENOM" id="CLU_054023_0_0_11"/>
<evidence type="ECO:0000313" key="4">
    <source>
        <dbReference type="EMBL" id="ADP80123.1"/>
    </source>
</evidence>
<dbReference type="PANTHER" id="PTHR47235:SF1">
    <property type="entry name" value="BLR6548 PROTEIN"/>
    <property type="match status" value="1"/>
</dbReference>
<dbReference type="AlphaFoldDB" id="E3IWE0"/>
<sequence>MACLVALVALDGCATPSQADTGHGGCTSPGVSRDQIQLGMVYPNSGNAESLFGSFRAGVDARLGVANAAGGVRGRKVTYSWQDDESTLQMNLAAASSLVNSGVFAMLESTSVATGSAAYLHSQGIPVVGSSLEEPWTVYDNMFSYSNLLAASGSVSTYGDFIASHGGHRAVIVVSRFVPTSVAFAAELTASLKSVGIPVVATVDATSPINYVNLGKQIKDSGADTLVGSVAGPAFGQSVLAAIGAQAGIKVSLSPAGYDARMLNLFKTVIAGAYFVVDFLPFEADQPAHREFLAAMAQYAPETQPANQQAALAGWISGDIMLRGLQASGDCPTRAGLISALRAVHGYTADGLLTQPIDFRADFGKLTRCLSFVQVSADGRHFTPVDPMPQCGRLISR</sequence>
<dbReference type="InParanoid" id="E3IWE0"/>
<organism evidence="4 5">
    <name type="scientific">Pseudofrankia inefficax (strain DSM 45817 / CECT 9037 / DDB 130130 / EuI1c)</name>
    <name type="common">Frankia inefficax</name>
    <dbReference type="NCBI Taxonomy" id="298654"/>
    <lineage>
        <taxon>Bacteria</taxon>
        <taxon>Bacillati</taxon>
        <taxon>Actinomycetota</taxon>
        <taxon>Actinomycetes</taxon>
        <taxon>Frankiales</taxon>
        <taxon>Frankiaceae</taxon>
        <taxon>Pseudofrankia</taxon>
    </lineage>
</organism>
<proteinExistence type="inferred from homology"/>
<reference evidence="4 5" key="1">
    <citation type="submission" date="2010-10" db="EMBL/GenBank/DDBJ databases">
        <title>Complete sequence of Frankia sp. EuI1c.</title>
        <authorList>
            <consortium name="US DOE Joint Genome Institute"/>
            <person name="Lucas S."/>
            <person name="Copeland A."/>
            <person name="Lapidus A."/>
            <person name="Cheng J.-F."/>
            <person name="Bruce D."/>
            <person name="Goodwin L."/>
            <person name="Pitluck S."/>
            <person name="Chertkov O."/>
            <person name="Detter J.C."/>
            <person name="Han C."/>
            <person name="Tapia R."/>
            <person name="Land M."/>
            <person name="Hauser L."/>
            <person name="Jeffries C."/>
            <person name="Kyrpides N."/>
            <person name="Ivanova N."/>
            <person name="Mikhailova N."/>
            <person name="Beauchemin N."/>
            <person name="Sen A."/>
            <person name="Sur S.A."/>
            <person name="Gtari M."/>
            <person name="Wall L."/>
            <person name="Tisa L."/>
            <person name="Woyke T."/>
        </authorList>
    </citation>
    <scope>NUCLEOTIDE SEQUENCE [LARGE SCALE GENOMIC DNA]</scope>
    <source>
        <strain evidence="5">DSM 45817 / CECT 9037 / EuI1c</strain>
    </source>
</reference>
<dbReference type="Gene3D" id="3.40.50.2300">
    <property type="match status" value="2"/>
</dbReference>
<evidence type="ECO:0000259" key="3">
    <source>
        <dbReference type="Pfam" id="PF13458"/>
    </source>
</evidence>
<keyword evidence="5" id="KW-1185">Reference proteome</keyword>
<name>E3IWE0_PSEI1</name>
<dbReference type="Proteomes" id="UP000002484">
    <property type="component" value="Chromosome"/>
</dbReference>
<gene>
    <name evidence="4" type="ordered locus">FraEuI1c_2073</name>
</gene>
<keyword evidence="2" id="KW-0732">Signal</keyword>
<dbReference type="EMBL" id="CP002299">
    <property type="protein sequence ID" value="ADP80123.1"/>
    <property type="molecule type" value="Genomic_DNA"/>
</dbReference>
<evidence type="ECO:0000256" key="1">
    <source>
        <dbReference type="ARBA" id="ARBA00010062"/>
    </source>
</evidence>
<dbReference type="SUPFAM" id="SSF53822">
    <property type="entry name" value="Periplasmic binding protein-like I"/>
    <property type="match status" value="1"/>
</dbReference>
<dbReference type="PANTHER" id="PTHR47235">
    <property type="entry name" value="BLR6548 PROTEIN"/>
    <property type="match status" value="1"/>
</dbReference>
<dbReference type="eggNOG" id="COG0683">
    <property type="taxonomic scope" value="Bacteria"/>
</dbReference>
<accession>E3IWE0</accession>
<dbReference type="STRING" id="298654.FraEuI1c_2073"/>